<gene>
    <name evidence="3" type="ORF">FKW44_020461</name>
</gene>
<protein>
    <recommendedName>
        <fullName evidence="2">HAT C-terminal dimerisation domain-containing protein</fullName>
    </recommendedName>
</protein>
<feature type="compositionally biased region" description="Basic and acidic residues" evidence="1">
    <location>
        <begin position="48"/>
        <end position="61"/>
    </location>
</feature>
<dbReference type="Proteomes" id="UP000595437">
    <property type="component" value="Chromosome 14"/>
</dbReference>
<dbReference type="PANTHER" id="PTHR45913">
    <property type="entry name" value="EPM2A-INTERACTING PROTEIN 1"/>
    <property type="match status" value="1"/>
</dbReference>
<dbReference type="GO" id="GO:0046983">
    <property type="term" value="F:protein dimerization activity"/>
    <property type="evidence" value="ECO:0007669"/>
    <property type="project" value="InterPro"/>
</dbReference>
<evidence type="ECO:0000256" key="1">
    <source>
        <dbReference type="SAM" id="MobiDB-lite"/>
    </source>
</evidence>
<feature type="non-terminal residue" evidence="3">
    <location>
        <position position="1"/>
    </location>
</feature>
<dbReference type="InterPro" id="IPR012337">
    <property type="entry name" value="RNaseH-like_sf"/>
</dbReference>
<proteinExistence type="predicted"/>
<reference evidence="4" key="1">
    <citation type="submission" date="2021-01" db="EMBL/GenBank/DDBJ databases">
        <title>Caligus Genome Assembly.</title>
        <authorList>
            <person name="Gallardo-Escarate C."/>
        </authorList>
    </citation>
    <scope>NUCLEOTIDE SEQUENCE [LARGE SCALE GENOMIC DNA]</scope>
</reference>
<sequence>MSKVRKWTDSYVKFGFTKVIRDGVDCAQCLHCSVVMANASLRPSKLSNHRDKVHPQRKDDNIDAMSTKRARYDREATLPKFGFRPEEKPALQSSYEVAYRIVKCKKPHTIAEVLIKPCTEKMVELMIGPEAKKKIQQVSLSNDTIRRRIDDMAADVCRQVCCEIKQSTLQASLQLDESTETALESQLIAFARYEKEGKMKEEFLFCNTLPTTTTAKDVKAIVDSFFEVNGLSWQNFKHICTDGAPAMIGVKGGFVTLVKNEWPHVTSSHCLLHRHALASKTLPPRLFEVMDVAVKVINFIRAKAKNHRLFQLLANEMGAQHFGGYRGGNASLGCMNSGWRQKFSCEENENNLHVHFDNEEFVMMLAYLADIFGRLNEMNQSLQGHDTSLPDCLLQMGVWQARIEAGSTASFLFLDEHLQTQRIELPIGIKDCIIGHLDILSAEFKSYFDDAPLDVPWHRDPFNTEIEPTEDEAEELAELKVSKAMKLAFSNREDLSSFWLSVQGAYPLFSKKASELHVQFATIYLCESGFSDLATIKTKSRNRLDVGNDNRLAASKPEPDIRGLVTRAQEQV</sequence>
<evidence type="ECO:0000259" key="2">
    <source>
        <dbReference type="Pfam" id="PF05699"/>
    </source>
</evidence>
<name>A0A7T8GXB8_CALRO</name>
<evidence type="ECO:0000313" key="4">
    <source>
        <dbReference type="Proteomes" id="UP000595437"/>
    </source>
</evidence>
<keyword evidence="4" id="KW-1185">Reference proteome</keyword>
<evidence type="ECO:0000313" key="3">
    <source>
        <dbReference type="EMBL" id="QQP39543.1"/>
    </source>
</evidence>
<feature type="region of interest" description="Disordered" evidence="1">
    <location>
        <begin position="46"/>
        <end position="69"/>
    </location>
</feature>
<dbReference type="Pfam" id="PF05699">
    <property type="entry name" value="Dimer_Tnp_hAT"/>
    <property type="match status" value="1"/>
</dbReference>
<dbReference type="EMBL" id="CP045903">
    <property type="protein sequence ID" value="QQP39543.1"/>
    <property type="molecule type" value="Genomic_DNA"/>
</dbReference>
<dbReference type="OrthoDB" id="10065557at2759"/>
<accession>A0A7T8GXB8</accession>
<organism evidence="3 4">
    <name type="scientific">Caligus rogercresseyi</name>
    <name type="common">Sea louse</name>
    <dbReference type="NCBI Taxonomy" id="217165"/>
    <lineage>
        <taxon>Eukaryota</taxon>
        <taxon>Metazoa</taxon>
        <taxon>Ecdysozoa</taxon>
        <taxon>Arthropoda</taxon>
        <taxon>Crustacea</taxon>
        <taxon>Multicrustacea</taxon>
        <taxon>Hexanauplia</taxon>
        <taxon>Copepoda</taxon>
        <taxon>Siphonostomatoida</taxon>
        <taxon>Caligidae</taxon>
        <taxon>Caligus</taxon>
    </lineage>
</organism>
<dbReference type="AlphaFoldDB" id="A0A7T8GXB8"/>
<dbReference type="PANTHER" id="PTHR45913:SF22">
    <property type="entry name" value="SCAN BOX DOMAIN-CONTAINING PROTEIN"/>
    <property type="match status" value="1"/>
</dbReference>
<dbReference type="InterPro" id="IPR008906">
    <property type="entry name" value="HATC_C_dom"/>
</dbReference>
<dbReference type="SUPFAM" id="SSF53098">
    <property type="entry name" value="Ribonuclease H-like"/>
    <property type="match status" value="1"/>
</dbReference>
<feature type="domain" description="HAT C-terminal dimerisation" evidence="2">
    <location>
        <begin position="491"/>
        <end position="554"/>
    </location>
</feature>